<proteinExistence type="predicted"/>
<evidence type="ECO:0000313" key="5">
    <source>
        <dbReference type="Proteomes" id="UP000221165"/>
    </source>
</evidence>
<dbReference type="PROSITE" id="PS50012">
    <property type="entry name" value="RCC1_3"/>
    <property type="match status" value="2"/>
</dbReference>
<name>A0A2C6KKG0_9APIC</name>
<evidence type="ECO:0000313" key="4">
    <source>
        <dbReference type="EMBL" id="PHJ24531.1"/>
    </source>
</evidence>
<feature type="repeat" description="RCC1" evidence="2">
    <location>
        <begin position="375"/>
        <end position="424"/>
    </location>
</feature>
<dbReference type="RefSeq" id="XP_067926204.1">
    <property type="nucleotide sequence ID" value="XM_068061821.1"/>
</dbReference>
<feature type="compositionally biased region" description="Basic and acidic residues" evidence="3">
    <location>
        <begin position="906"/>
        <end position="920"/>
    </location>
</feature>
<feature type="compositionally biased region" description="Polar residues" evidence="3">
    <location>
        <begin position="640"/>
        <end position="665"/>
    </location>
</feature>
<gene>
    <name evidence="4" type="ORF">CSUI_001616</name>
</gene>
<dbReference type="PANTHER" id="PTHR22872:SF2">
    <property type="entry name" value="INHIBITOR OF BRUTON TYROSINE KINASE"/>
    <property type="match status" value="1"/>
</dbReference>
<dbReference type="InterPro" id="IPR009091">
    <property type="entry name" value="RCC1/BLIP-II"/>
</dbReference>
<feature type="region of interest" description="Disordered" evidence="3">
    <location>
        <begin position="640"/>
        <end position="944"/>
    </location>
</feature>
<evidence type="ECO:0000256" key="3">
    <source>
        <dbReference type="SAM" id="MobiDB-lite"/>
    </source>
</evidence>
<feature type="compositionally biased region" description="Basic residues" evidence="3">
    <location>
        <begin position="745"/>
        <end position="756"/>
    </location>
</feature>
<feature type="compositionally biased region" description="Basic and acidic residues" evidence="3">
    <location>
        <begin position="783"/>
        <end position="807"/>
    </location>
</feature>
<dbReference type="EMBL" id="MIGC01000654">
    <property type="protein sequence ID" value="PHJ24531.1"/>
    <property type="molecule type" value="Genomic_DNA"/>
</dbReference>
<keyword evidence="1" id="KW-0677">Repeat</keyword>
<dbReference type="Pfam" id="PF00415">
    <property type="entry name" value="RCC1"/>
    <property type="match status" value="2"/>
</dbReference>
<organism evidence="4 5">
    <name type="scientific">Cystoisospora suis</name>
    <dbReference type="NCBI Taxonomy" id="483139"/>
    <lineage>
        <taxon>Eukaryota</taxon>
        <taxon>Sar</taxon>
        <taxon>Alveolata</taxon>
        <taxon>Apicomplexa</taxon>
        <taxon>Conoidasida</taxon>
        <taxon>Coccidia</taxon>
        <taxon>Eucoccidiorida</taxon>
        <taxon>Eimeriorina</taxon>
        <taxon>Sarcocystidae</taxon>
        <taxon>Cystoisospora</taxon>
    </lineage>
</organism>
<dbReference type="PANTHER" id="PTHR22872">
    <property type="entry name" value="BTK-BINDING PROTEIN-RELATED"/>
    <property type="match status" value="1"/>
</dbReference>
<dbReference type="InterPro" id="IPR051625">
    <property type="entry name" value="Signaling_Regulatory_Domain"/>
</dbReference>
<accession>A0A2C6KKG0</accession>
<dbReference type="InterPro" id="IPR000408">
    <property type="entry name" value="Reg_chr_condens"/>
</dbReference>
<dbReference type="SUPFAM" id="SSF50985">
    <property type="entry name" value="RCC1/BLIP-II"/>
    <property type="match status" value="1"/>
</dbReference>
<dbReference type="AlphaFoldDB" id="A0A2C6KKG0"/>
<protein>
    <submittedName>
        <fullName evidence="4">Regulator of chromosome condensation repeat-containing protein</fullName>
    </submittedName>
</protein>
<dbReference type="Gene3D" id="2.130.10.30">
    <property type="entry name" value="Regulator of chromosome condensation 1/beta-lactamase-inhibitor protein II"/>
    <property type="match status" value="3"/>
</dbReference>
<comment type="caution">
    <text evidence="4">The sequence shown here is derived from an EMBL/GenBank/DDBJ whole genome shotgun (WGS) entry which is preliminary data.</text>
</comment>
<dbReference type="GeneID" id="94425032"/>
<dbReference type="PRINTS" id="PR00633">
    <property type="entry name" value="RCCNDNSATION"/>
</dbReference>
<dbReference type="OrthoDB" id="10256179at2759"/>
<feature type="compositionally biased region" description="Polar residues" evidence="3">
    <location>
        <begin position="692"/>
        <end position="702"/>
    </location>
</feature>
<reference evidence="4 5" key="1">
    <citation type="journal article" date="2017" name="Int. J. Parasitol.">
        <title>The genome of the protozoan parasite Cystoisospora suis and a reverse vaccinology approach to identify vaccine candidates.</title>
        <authorList>
            <person name="Palmieri N."/>
            <person name="Shrestha A."/>
            <person name="Ruttkowski B."/>
            <person name="Beck T."/>
            <person name="Vogl C."/>
            <person name="Tomley F."/>
            <person name="Blake D.P."/>
            <person name="Joachim A."/>
        </authorList>
    </citation>
    <scope>NUCLEOTIDE SEQUENCE [LARGE SCALE GENOMIC DNA]</scope>
    <source>
        <strain evidence="4 5">Wien I</strain>
    </source>
</reference>
<dbReference type="Proteomes" id="UP000221165">
    <property type="component" value="Unassembled WGS sequence"/>
</dbReference>
<evidence type="ECO:0000256" key="2">
    <source>
        <dbReference type="PROSITE-ProRule" id="PRU00235"/>
    </source>
</evidence>
<feature type="repeat" description="RCC1" evidence="2">
    <location>
        <begin position="574"/>
        <end position="626"/>
    </location>
</feature>
<sequence length="973" mass="102770">MNRLVEVDPQDKGILVSKSELIVVNGGACDFYTISLAERVETPVVISIRATYGEVAVCPDTLQIKPEEYNKLRRIVVVGGKPREASDATEEDSSRTELLHYVTSKSSVYDGFAFRLAVSLVSTSGSFLRSFGSNLHYQLAHDTTNKKCQTNPHKVRAQRTSKADSLVAKPVSHKADTCADERNQQLGGGATVSLSVCLCSHPGHFIEMHEQKASVGAAHEVGCGEAHTLVLTLQGSIYAFGDSRGATRVRSSPENGRLGIGPAPASLAPCPSIEREVGVLPSQHGGGQLYASYSTPQLLTGIPKVRKISVGGAFSACIGPREKRPVFVTSDGGAACSCSKTSEKINGVHSRVGEPRCLLQASCGKNHMVILTYEGDVFATGQGEDGRLGLGDTHSRHLFERIKTLPPVRFVCAGGAHSAALDSNLRVWTWGSNCCGQLGLSNWQPSNAFLIASSAAKTAAAAAISSADAGGSPEEIAALAAAAAATALRGALDGDRALLEEIRSKRHDLSRRTEEKIKRVRGDGSREGILTAYSCPDGYESMCVKPQIVEFLRDKKVVTLALGSLYSLAVTIRGFVYAWGSHEQGQLGLPDRLDNQPMPVLVPSFLFSPAVQVFASPCSNCSFVSSAAEVLNPHISVSLSNSPVSACSPTPAVTPSRSWSPTAGSSGLPDARSETGGSATSLRPTPADGSELLSNKASSMSLVSPGAVGQPIPSEDGGPPFSKGGPGRGPQTGVEAKADSPERKSGHRLLKSTCRRARQDTNEDASPRWHKGRNGEKVTFPRPSERARDNSTVAKELESDSSTRYRSENISGRHGSSRSPTKSPDPGTAASSHPLQPGSPKQHSRAERPAGGTATPTSPQAKWYTLDRRSVFNSGHSRRSCDGCSKDAYMCGSPGSDALDNCQPNDEDRRRLLPEWKGEEGTPDSEGGQAATGKSSRQDDDAAAAALRIAEQRRVGHASCTGGSFGPKNIATS</sequence>
<feature type="compositionally biased region" description="Basic and acidic residues" evidence="3">
    <location>
        <begin position="757"/>
        <end position="767"/>
    </location>
</feature>
<evidence type="ECO:0000256" key="1">
    <source>
        <dbReference type="ARBA" id="ARBA00022737"/>
    </source>
</evidence>
<dbReference type="VEuPathDB" id="ToxoDB:CSUI_001616"/>
<keyword evidence="5" id="KW-1185">Reference proteome</keyword>